<reference evidence="2" key="1">
    <citation type="submission" date="2015-07" db="EMBL/GenBank/DDBJ databases">
        <title>Transcriptome Assembly of Anthurium amnicola.</title>
        <authorList>
            <person name="Suzuki J."/>
        </authorList>
    </citation>
    <scope>NUCLEOTIDE SEQUENCE</scope>
</reference>
<organism evidence="2">
    <name type="scientific">Anthurium amnicola</name>
    <dbReference type="NCBI Taxonomy" id="1678845"/>
    <lineage>
        <taxon>Eukaryota</taxon>
        <taxon>Viridiplantae</taxon>
        <taxon>Streptophyta</taxon>
        <taxon>Embryophyta</taxon>
        <taxon>Tracheophyta</taxon>
        <taxon>Spermatophyta</taxon>
        <taxon>Magnoliopsida</taxon>
        <taxon>Liliopsida</taxon>
        <taxon>Araceae</taxon>
        <taxon>Pothoideae</taxon>
        <taxon>Potheae</taxon>
        <taxon>Anthurium</taxon>
    </lineage>
</organism>
<dbReference type="InterPro" id="IPR038928">
    <property type="entry name" value="LAZY1"/>
</dbReference>
<proteinExistence type="predicted"/>
<gene>
    <name evidence="2" type="primary">prl1</name>
    <name evidence="2" type="ORF">g.170287</name>
</gene>
<feature type="region of interest" description="Disordered" evidence="1">
    <location>
        <begin position="25"/>
        <end position="46"/>
    </location>
</feature>
<evidence type="ECO:0000256" key="1">
    <source>
        <dbReference type="SAM" id="MobiDB-lite"/>
    </source>
</evidence>
<dbReference type="GO" id="GO:2000012">
    <property type="term" value="P:regulation of auxin polar transport"/>
    <property type="evidence" value="ECO:0007669"/>
    <property type="project" value="InterPro"/>
</dbReference>
<dbReference type="PANTHER" id="PTHR34959:SF3">
    <property type="entry name" value="PROTEIN LAZY 1"/>
    <property type="match status" value="1"/>
</dbReference>
<dbReference type="EMBL" id="GDJX01008247">
    <property type="protein sequence ID" value="JAT59689.1"/>
    <property type="molecule type" value="Transcribed_RNA"/>
</dbReference>
<protein>
    <submittedName>
        <fullName evidence="2">Prolactin-1</fullName>
    </submittedName>
</protein>
<evidence type="ECO:0000313" key="2">
    <source>
        <dbReference type="EMBL" id="JAT59689.1"/>
    </source>
</evidence>
<feature type="non-terminal residue" evidence="2">
    <location>
        <position position="1"/>
    </location>
</feature>
<dbReference type="AlphaFoldDB" id="A0A1D1YYM1"/>
<dbReference type="GO" id="GO:0009630">
    <property type="term" value="P:gravitropism"/>
    <property type="evidence" value="ECO:0007669"/>
    <property type="project" value="InterPro"/>
</dbReference>
<sequence>GAGGGGKKGEERDRSTAGMQVMVKKMLKRKGSSKAPASGGHVGGDAVTADTKFHKIMQMFHRKVHPETSVAHKKHARSGRFYIHADAPGGDQAMTSSAKGLKKDGASRCLKCQAHPPPAPPPTTASTCGSDSNGNREFWIKTDADYLVLEL</sequence>
<dbReference type="PANTHER" id="PTHR34959">
    <property type="entry name" value="PROTEIN LAZY 1"/>
    <property type="match status" value="1"/>
</dbReference>
<accession>A0A1D1YYM1</accession>
<name>A0A1D1YYM1_9ARAE</name>